<keyword evidence="4" id="KW-0411">Iron-sulfur</keyword>
<evidence type="ECO:0000313" key="7">
    <source>
        <dbReference type="Proteomes" id="UP000051445"/>
    </source>
</evidence>
<dbReference type="InterPro" id="IPR003265">
    <property type="entry name" value="HhH-GPD_domain"/>
</dbReference>
<dbReference type="GO" id="GO:0046872">
    <property type="term" value="F:metal ion binding"/>
    <property type="evidence" value="ECO:0007669"/>
    <property type="project" value="UniProtKB-KW"/>
</dbReference>
<keyword evidence="2" id="KW-0479">Metal-binding</keyword>
<name>A0A0R1P0W7_9LACO</name>
<dbReference type="InterPro" id="IPR011257">
    <property type="entry name" value="DNA_glycosylase"/>
</dbReference>
<dbReference type="SMART" id="SM00478">
    <property type="entry name" value="ENDO3c"/>
    <property type="match status" value="1"/>
</dbReference>
<dbReference type="GO" id="GO:0006284">
    <property type="term" value="P:base-excision repair"/>
    <property type="evidence" value="ECO:0007669"/>
    <property type="project" value="InterPro"/>
</dbReference>
<proteinExistence type="predicted"/>
<accession>A0A0R1P0W7</accession>
<keyword evidence="7" id="KW-1185">Reference proteome</keyword>
<evidence type="ECO:0000256" key="4">
    <source>
        <dbReference type="ARBA" id="ARBA00023014"/>
    </source>
</evidence>
<comment type="caution">
    <text evidence="6">The sequence shown here is derived from an EMBL/GenBank/DDBJ whole genome shotgun (WGS) entry which is preliminary data.</text>
</comment>
<dbReference type="Proteomes" id="UP000051445">
    <property type="component" value="Unassembled WGS sequence"/>
</dbReference>
<keyword evidence="1" id="KW-0004">4Fe-4S</keyword>
<evidence type="ECO:0000313" key="6">
    <source>
        <dbReference type="EMBL" id="KRL26142.1"/>
    </source>
</evidence>
<evidence type="ECO:0000256" key="1">
    <source>
        <dbReference type="ARBA" id="ARBA00022485"/>
    </source>
</evidence>
<reference evidence="6 7" key="1">
    <citation type="journal article" date="2015" name="Genome Announc.">
        <title>Expanding the biotechnology potential of lactobacilli through comparative genomics of 213 strains and associated genera.</title>
        <authorList>
            <person name="Sun Z."/>
            <person name="Harris H.M."/>
            <person name="McCann A."/>
            <person name="Guo C."/>
            <person name="Argimon S."/>
            <person name="Zhang W."/>
            <person name="Yang X."/>
            <person name="Jeffery I.B."/>
            <person name="Cooney J.C."/>
            <person name="Kagawa T.F."/>
            <person name="Liu W."/>
            <person name="Song Y."/>
            <person name="Salvetti E."/>
            <person name="Wrobel A."/>
            <person name="Rasinkangas P."/>
            <person name="Parkhill J."/>
            <person name="Rea M.C."/>
            <person name="O'Sullivan O."/>
            <person name="Ritari J."/>
            <person name="Douillard F.P."/>
            <person name="Paul Ross R."/>
            <person name="Yang R."/>
            <person name="Briner A.E."/>
            <person name="Felis G.E."/>
            <person name="de Vos W.M."/>
            <person name="Barrangou R."/>
            <person name="Klaenhammer T.R."/>
            <person name="Caufield P.W."/>
            <person name="Cui Y."/>
            <person name="Zhang H."/>
            <person name="O'Toole P.W."/>
        </authorList>
    </citation>
    <scope>NUCLEOTIDE SEQUENCE [LARGE SCALE GENOMIC DNA]</scope>
    <source>
        <strain evidence="6 7">DSM 13145</strain>
    </source>
</reference>
<dbReference type="OrthoDB" id="9802365at2"/>
<evidence type="ECO:0000256" key="2">
    <source>
        <dbReference type="ARBA" id="ARBA00022723"/>
    </source>
</evidence>
<evidence type="ECO:0000256" key="3">
    <source>
        <dbReference type="ARBA" id="ARBA00023004"/>
    </source>
</evidence>
<dbReference type="PATRIC" id="fig|1423746.3.peg.1304"/>
<dbReference type="CDD" id="cd00056">
    <property type="entry name" value="ENDO3c"/>
    <property type="match status" value="1"/>
</dbReference>
<gene>
    <name evidence="6" type="ORF">FD27_GL001279</name>
</gene>
<protein>
    <submittedName>
        <fullName evidence="6">Base excision DNA repair protein, HhH-GPD family</fullName>
    </submittedName>
</protein>
<dbReference type="EMBL" id="AZER01000024">
    <property type="protein sequence ID" value="KRL26142.1"/>
    <property type="molecule type" value="Genomic_DNA"/>
</dbReference>
<dbReference type="AlphaFoldDB" id="A0A0R1P0W7"/>
<dbReference type="Pfam" id="PF00730">
    <property type="entry name" value="HhH-GPD"/>
    <property type="match status" value="1"/>
</dbReference>
<dbReference type="PANTHER" id="PTHR10359:SF19">
    <property type="entry name" value="DNA REPAIR GLYCOSYLASE MJ1434-RELATED"/>
    <property type="match status" value="1"/>
</dbReference>
<dbReference type="Gene3D" id="1.10.340.30">
    <property type="entry name" value="Hypothetical protein, domain 2"/>
    <property type="match status" value="1"/>
</dbReference>
<dbReference type="PANTHER" id="PTHR10359">
    <property type="entry name" value="A/G-SPECIFIC ADENINE GLYCOSYLASE/ENDONUCLEASE III"/>
    <property type="match status" value="1"/>
</dbReference>
<dbReference type="PIRSF" id="PIRSF001435">
    <property type="entry name" value="Nth"/>
    <property type="match status" value="1"/>
</dbReference>
<feature type="domain" description="HhH-GPD" evidence="5">
    <location>
        <begin position="36"/>
        <end position="193"/>
    </location>
</feature>
<dbReference type="RefSeq" id="WP_057752160.1">
    <property type="nucleotide sequence ID" value="NZ_AZER01000024.1"/>
</dbReference>
<organism evidence="6 7">
    <name type="scientific">Limosilactobacillus frumenti DSM 13145</name>
    <dbReference type="NCBI Taxonomy" id="1423746"/>
    <lineage>
        <taxon>Bacteria</taxon>
        <taxon>Bacillati</taxon>
        <taxon>Bacillota</taxon>
        <taxon>Bacilli</taxon>
        <taxon>Lactobacillales</taxon>
        <taxon>Lactobacillaceae</taxon>
        <taxon>Limosilactobacillus</taxon>
    </lineage>
</organism>
<dbReference type="GO" id="GO:0003824">
    <property type="term" value="F:catalytic activity"/>
    <property type="evidence" value="ECO:0007669"/>
    <property type="project" value="InterPro"/>
</dbReference>
<keyword evidence="3" id="KW-0408">Iron</keyword>
<sequence>MKLSVWELYQKMFNHMGAVGNWPGENKTEILIGAILVQNTNWTNVDYALDNLRPLTHFDPQKLMAIDNQQLQELIRPAGFYRNKSKAIQTILQWLAPFEFNYDQVAAHYGDDLRTELLALRGIGNETADVLLTFVFDMPRMIADNYARRLFSHLGVPDLHRYQDLARVCHLDHHFTAKEAQQFHGLILEFSKKYLRRNNEHFAESFLAGDTVQL</sequence>
<dbReference type="SUPFAM" id="SSF48150">
    <property type="entry name" value="DNA-glycosylase"/>
    <property type="match status" value="1"/>
</dbReference>
<evidence type="ECO:0000259" key="5">
    <source>
        <dbReference type="SMART" id="SM00478"/>
    </source>
</evidence>
<dbReference type="GO" id="GO:0051539">
    <property type="term" value="F:4 iron, 4 sulfur cluster binding"/>
    <property type="evidence" value="ECO:0007669"/>
    <property type="project" value="UniProtKB-KW"/>
</dbReference>